<gene>
    <name evidence="1" type="ORF">Tci_930515</name>
</gene>
<dbReference type="AlphaFoldDB" id="A0A699XL38"/>
<reference evidence="1" key="1">
    <citation type="journal article" date="2019" name="Sci. Rep.">
        <title>Draft genome of Tanacetum cinerariifolium, the natural source of mosquito coil.</title>
        <authorList>
            <person name="Yamashiro T."/>
            <person name="Shiraishi A."/>
            <person name="Satake H."/>
            <person name="Nakayama K."/>
        </authorList>
    </citation>
    <scope>NUCLEOTIDE SEQUENCE</scope>
</reference>
<proteinExistence type="predicted"/>
<name>A0A699XL38_TANCI</name>
<sequence length="80" mass="8555">MPSAPMMASCLACTPLANVMSPDDVSTSTHCSLVSSWTATLCGDTPDLVVDDKLDRLASTFFLQSAVHEHLVHVLTVEHV</sequence>
<protein>
    <submittedName>
        <fullName evidence="1">Uncharacterized protein</fullName>
    </submittedName>
</protein>
<evidence type="ECO:0000313" key="1">
    <source>
        <dbReference type="EMBL" id="GFD58546.1"/>
    </source>
</evidence>
<organism evidence="1">
    <name type="scientific">Tanacetum cinerariifolium</name>
    <name type="common">Dalmatian daisy</name>
    <name type="synonym">Chrysanthemum cinerariifolium</name>
    <dbReference type="NCBI Taxonomy" id="118510"/>
    <lineage>
        <taxon>Eukaryota</taxon>
        <taxon>Viridiplantae</taxon>
        <taxon>Streptophyta</taxon>
        <taxon>Embryophyta</taxon>
        <taxon>Tracheophyta</taxon>
        <taxon>Spermatophyta</taxon>
        <taxon>Magnoliopsida</taxon>
        <taxon>eudicotyledons</taxon>
        <taxon>Gunneridae</taxon>
        <taxon>Pentapetalae</taxon>
        <taxon>asterids</taxon>
        <taxon>campanulids</taxon>
        <taxon>Asterales</taxon>
        <taxon>Asteraceae</taxon>
        <taxon>Asteroideae</taxon>
        <taxon>Anthemideae</taxon>
        <taxon>Anthemidinae</taxon>
        <taxon>Tanacetum</taxon>
    </lineage>
</organism>
<accession>A0A699XL38</accession>
<feature type="non-terminal residue" evidence="1">
    <location>
        <position position="80"/>
    </location>
</feature>
<comment type="caution">
    <text evidence="1">The sequence shown here is derived from an EMBL/GenBank/DDBJ whole genome shotgun (WGS) entry which is preliminary data.</text>
</comment>
<dbReference type="EMBL" id="BKCJ011854343">
    <property type="protein sequence ID" value="GFD58546.1"/>
    <property type="molecule type" value="Genomic_DNA"/>
</dbReference>